<gene>
    <name evidence="1" type="ORF">RFULGI_LOCUS19743</name>
</gene>
<sequence>INFQETSFQNAIELNRKGIKVSLPLREIPSIKMLEKKIAISKT</sequence>
<dbReference type="EMBL" id="CAJVPZ010101670">
    <property type="protein sequence ID" value="CAG8822157.1"/>
    <property type="molecule type" value="Genomic_DNA"/>
</dbReference>
<name>A0A9N9KCM1_9GLOM</name>
<comment type="caution">
    <text evidence="1">The sequence shown here is derived from an EMBL/GenBank/DDBJ whole genome shotgun (WGS) entry which is preliminary data.</text>
</comment>
<dbReference type="AlphaFoldDB" id="A0A9N9KCM1"/>
<evidence type="ECO:0000313" key="2">
    <source>
        <dbReference type="Proteomes" id="UP000789396"/>
    </source>
</evidence>
<protein>
    <submittedName>
        <fullName evidence="1">6472_t:CDS:1</fullName>
    </submittedName>
</protein>
<dbReference type="Proteomes" id="UP000789396">
    <property type="component" value="Unassembled WGS sequence"/>
</dbReference>
<keyword evidence="2" id="KW-1185">Reference proteome</keyword>
<reference evidence="1" key="1">
    <citation type="submission" date="2021-06" db="EMBL/GenBank/DDBJ databases">
        <authorList>
            <person name="Kallberg Y."/>
            <person name="Tangrot J."/>
            <person name="Rosling A."/>
        </authorList>
    </citation>
    <scope>NUCLEOTIDE SEQUENCE</scope>
    <source>
        <strain evidence="1">IN212</strain>
    </source>
</reference>
<proteinExistence type="predicted"/>
<evidence type="ECO:0000313" key="1">
    <source>
        <dbReference type="EMBL" id="CAG8822157.1"/>
    </source>
</evidence>
<accession>A0A9N9KCM1</accession>
<organism evidence="1 2">
    <name type="scientific">Racocetra fulgida</name>
    <dbReference type="NCBI Taxonomy" id="60492"/>
    <lineage>
        <taxon>Eukaryota</taxon>
        <taxon>Fungi</taxon>
        <taxon>Fungi incertae sedis</taxon>
        <taxon>Mucoromycota</taxon>
        <taxon>Glomeromycotina</taxon>
        <taxon>Glomeromycetes</taxon>
        <taxon>Diversisporales</taxon>
        <taxon>Gigasporaceae</taxon>
        <taxon>Racocetra</taxon>
    </lineage>
</organism>
<feature type="non-terminal residue" evidence="1">
    <location>
        <position position="1"/>
    </location>
</feature>
<feature type="non-terminal residue" evidence="1">
    <location>
        <position position="43"/>
    </location>
</feature>